<evidence type="ECO:0000256" key="1">
    <source>
        <dbReference type="SAM" id="Phobius"/>
    </source>
</evidence>
<organism evidence="2 3">
    <name type="scientific">Heterobasidion irregulare (strain TC 32-1)</name>
    <dbReference type="NCBI Taxonomy" id="747525"/>
    <lineage>
        <taxon>Eukaryota</taxon>
        <taxon>Fungi</taxon>
        <taxon>Dikarya</taxon>
        <taxon>Basidiomycota</taxon>
        <taxon>Agaricomycotina</taxon>
        <taxon>Agaricomycetes</taxon>
        <taxon>Russulales</taxon>
        <taxon>Bondarzewiaceae</taxon>
        <taxon>Heterobasidion</taxon>
        <taxon>Heterobasidion annosum species complex</taxon>
    </lineage>
</organism>
<keyword evidence="1" id="KW-0472">Membrane</keyword>
<dbReference type="GeneID" id="20668656"/>
<dbReference type="KEGG" id="hir:HETIRDRAFT_221294"/>
<name>W4JQR1_HETIT</name>
<sequence>PTAVAMIVTGLWMWVDAGIKRLQPYVDLVHGGSPAKRSLLLDYTHIQCSYGHRRYLVWYTANRNKHYAIFISSLVLIVTATFQFLASSLLIVQD</sequence>
<dbReference type="RefSeq" id="XP_009552669.1">
    <property type="nucleotide sequence ID" value="XM_009554374.1"/>
</dbReference>
<dbReference type="Proteomes" id="UP000030671">
    <property type="component" value="Unassembled WGS sequence"/>
</dbReference>
<proteinExistence type="predicted"/>
<reference evidence="2 3" key="1">
    <citation type="journal article" date="2012" name="New Phytol.">
        <title>Insight into trade-off between wood decay and parasitism from the genome of a fungal forest pathogen.</title>
        <authorList>
            <person name="Olson A."/>
            <person name="Aerts A."/>
            <person name="Asiegbu F."/>
            <person name="Belbahri L."/>
            <person name="Bouzid O."/>
            <person name="Broberg A."/>
            <person name="Canback B."/>
            <person name="Coutinho P.M."/>
            <person name="Cullen D."/>
            <person name="Dalman K."/>
            <person name="Deflorio G."/>
            <person name="van Diepen L.T."/>
            <person name="Dunand C."/>
            <person name="Duplessis S."/>
            <person name="Durling M."/>
            <person name="Gonthier P."/>
            <person name="Grimwood J."/>
            <person name="Fossdal C.G."/>
            <person name="Hansson D."/>
            <person name="Henrissat B."/>
            <person name="Hietala A."/>
            <person name="Himmelstrand K."/>
            <person name="Hoffmeister D."/>
            <person name="Hogberg N."/>
            <person name="James T.Y."/>
            <person name="Karlsson M."/>
            <person name="Kohler A."/>
            <person name="Kues U."/>
            <person name="Lee Y.H."/>
            <person name="Lin Y.C."/>
            <person name="Lind M."/>
            <person name="Lindquist E."/>
            <person name="Lombard V."/>
            <person name="Lucas S."/>
            <person name="Lunden K."/>
            <person name="Morin E."/>
            <person name="Murat C."/>
            <person name="Park J."/>
            <person name="Raffaello T."/>
            <person name="Rouze P."/>
            <person name="Salamov A."/>
            <person name="Schmutz J."/>
            <person name="Solheim H."/>
            <person name="Stahlberg J."/>
            <person name="Velez H."/>
            <person name="de Vries R.P."/>
            <person name="Wiebenga A."/>
            <person name="Woodward S."/>
            <person name="Yakovlev I."/>
            <person name="Garbelotto M."/>
            <person name="Martin F."/>
            <person name="Grigoriev I.V."/>
            <person name="Stenlid J."/>
        </authorList>
    </citation>
    <scope>NUCLEOTIDE SEQUENCE [LARGE SCALE GENOMIC DNA]</scope>
    <source>
        <strain evidence="2 3">TC 32-1</strain>
    </source>
</reference>
<accession>W4JQR1</accession>
<dbReference type="OrthoDB" id="3248909at2759"/>
<keyword evidence="1" id="KW-1133">Transmembrane helix</keyword>
<feature type="non-terminal residue" evidence="2">
    <location>
        <position position="1"/>
    </location>
</feature>
<dbReference type="InterPro" id="IPR021840">
    <property type="entry name" value="DUF3433"/>
</dbReference>
<gene>
    <name evidence="2" type="ORF">HETIRDRAFT_221294</name>
</gene>
<dbReference type="AlphaFoldDB" id="W4JQR1"/>
<keyword evidence="3" id="KW-1185">Reference proteome</keyword>
<keyword evidence="1" id="KW-0812">Transmembrane</keyword>
<protein>
    <submittedName>
        <fullName evidence="2">Uncharacterized protein</fullName>
    </submittedName>
</protein>
<dbReference type="HOGENOM" id="CLU_2391904_0_0_1"/>
<feature type="non-terminal residue" evidence="2">
    <location>
        <position position="94"/>
    </location>
</feature>
<dbReference type="InParanoid" id="W4JQR1"/>
<evidence type="ECO:0000313" key="2">
    <source>
        <dbReference type="EMBL" id="ETW75231.1"/>
    </source>
</evidence>
<dbReference type="EMBL" id="KI925466">
    <property type="protein sequence ID" value="ETW75231.1"/>
    <property type="molecule type" value="Genomic_DNA"/>
</dbReference>
<dbReference type="Pfam" id="PF11915">
    <property type="entry name" value="DUF3433"/>
    <property type="match status" value="1"/>
</dbReference>
<feature type="transmembrane region" description="Helical" evidence="1">
    <location>
        <begin position="67"/>
        <end position="92"/>
    </location>
</feature>
<evidence type="ECO:0000313" key="3">
    <source>
        <dbReference type="Proteomes" id="UP000030671"/>
    </source>
</evidence>